<dbReference type="WBParaSite" id="nRc.2.0.1.t43758-RA">
    <property type="protein sequence ID" value="nRc.2.0.1.t43758-RA"/>
    <property type="gene ID" value="nRc.2.0.1.g43758"/>
</dbReference>
<name>A0A915L1X3_ROMCU</name>
<organism evidence="1 2">
    <name type="scientific">Romanomermis culicivorax</name>
    <name type="common">Nematode worm</name>
    <dbReference type="NCBI Taxonomy" id="13658"/>
    <lineage>
        <taxon>Eukaryota</taxon>
        <taxon>Metazoa</taxon>
        <taxon>Ecdysozoa</taxon>
        <taxon>Nematoda</taxon>
        <taxon>Enoplea</taxon>
        <taxon>Dorylaimia</taxon>
        <taxon>Mermithida</taxon>
        <taxon>Mermithoidea</taxon>
        <taxon>Mermithidae</taxon>
        <taxon>Romanomermis</taxon>
    </lineage>
</organism>
<evidence type="ECO:0000313" key="1">
    <source>
        <dbReference type="Proteomes" id="UP000887565"/>
    </source>
</evidence>
<keyword evidence="1" id="KW-1185">Reference proteome</keyword>
<proteinExistence type="predicted"/>
<sequence>MDNADPRSSEIDVTFVQMIAVDDQPFSVVENPGLIIKKTLVAAVPKVENLGRGDAEMGDQNSNRAAKTITQIATTVT</sequence>
<dbReference type="SUPFAM" id="SSF140996">
    <property type="entry name" value="Hermes dimerisation domain"/>
    <property type="match status" value="1"/>
</dbReference>
<protein>
    <submittedName>
        <fullName evidence="2">Uncharacterized protein</fullName>
    </submittedName>
</protein>
<evidence type="ECO:0000313" key="2">
    <source>
        <dbReference type="WBParaSite" id="nRc.2.0.1.t43758-RA"/>
    </source>
</evidence>
<reference evidence="2" key="1">
    <citation type="submission" date="2022-11" db="UniProtKB">
        <authorList>
            <consortium name="WormBaseParasite"/>
        </authorList>
    </citation>
    <scope>IDENTIFICATION</scope>
</reference>
<accession>A0A915L1X3</accession>
<dbReference type="Proteomes" id="UP000887565">
    <property type="component" value="Unplaced"/>
</dbReference>
<dbReference type="AlphaFoldDB" id="A0A915L1X3"/>